<dbReference type="PANTHER" id="PTHR21696:SF2">
    <property type="entry name" value="PROTEIN UNC-79 HOMOLOG"/>
    <property type="match status" value="1"/>
</dbReference>
<dbReference type="Pfam" id="PF14776">
    <property type="entry name" value="UNC-79"/>
    <property type="match status" value="1"/>
</dbReference>
<comment type="caution">
    <text evidence="2">The sequence shown here is derived from an EMBL/GenBank/DDBJ whole genome shotgun (WGS) entry which is preliminary data.</text>
</comment>
<evidence type="ECO:0000313" key="3">
    <source>
        <dbReference type="Proteomes" id="UP000440578"/>
    </source>
</evidence>
<dbReference type="EMBL" id="VIIS01001080">
    <property type="protein sequence ID" value="KAF0302224.1"/>
    <property type="molecule type" value="Genomic_DNA"/>
</dbReference>
<evidence type="ECO:0000313" key="2">
    <source>
        <dbReference type="EMBL" id="KAF0302224.1"/>
    </source>
</evidence>
<name>A0A6A4WEF5_AMPAM</name>
<proteinExistence type="predicted"/>
<sequence>MGTRAAAFTAKIKNLQDYYLRLLHGIPLPSELDIACTLKYFSLTLMGVLKDVPEAPLEMLRRPDQDSTRLALYPSLDYTGLYRALVQLFDIVPLLQYGVHGFGQSLLHTMSCLVPFLEHSLIDSLPYLVASSLATFPVSLHRDIVNTLCHYLLPFTLSPDVENYTSSSVTAIVMVVFQYTDQTALHCQLLETVMSRRRMVIRDLFCIIAHGTVSARLPAAHLLFHYWPALNPTSADRRNNLLKFTGLDVEDIGWEPHQCERDNCPSNENNEAIQLCLDHNVAVLQGSEYPPPLYLCQHCSQDIRASNSQISMFEILLPMQHMSTTCENKNCRSSDKLAMCTCFAIECASYNGNRPIRYCAQCDSIRHNNRRGGDHVVQYRIGSPWKMAPDVSRYMVEAVVSLLKEAQPLADSRRSREQERHTRAGLLDDAQQQEGPSLEERRSLSRYGVWLLVNLCTPDRTTSEQTLARLLAALFNWFEATAYLGDDQTGGALELLKSEYIHSWLQAILADHFKTFASCLLPRPPEYARVGGHWDGLVSKTQHIQEGFHRLFCLVPYDIISAELWNHIMPNWMEAILQDVPEDELPGTENHTQLLDPDMSPLGFDSDQMYQFVSVRFHSTAPRVQEQALTWLQVLSMVNIAIPLPILHKMLRTGVRCLQASKDGAGSRKVSSIRSQVNSDLGEFTAIYYKLLGGYPFLSASCSRVQWH</sequence>
<dbReference type="OrthoDB" id="6270916at2759"/>
<reference evidence="2 3" key="1">
    <citation type="submission" date="2019-07" db="EMBL/GenBank/DDBJ databases">
        <title>Draft genome assembly of a fouling barnacle, Amphibalanus amphitrite (Darwin, 1854): The first reference genome for Thecostraca.</title>
        <authorList>
            <person name="Kim W."/>
        </authorList>
    </citation>
    <scope>NUCLEOTIDE SEQUENCE [LARGE SCALE GENOMIC DNA]</scope>
    <source>
        <strain evidence="2">SNU_AA5</strain>
        <tissue evidence="2">Soma without cirri and trophi</tissue>
    </source>
</reference>
<protein>
    <submittedName>
        <fullName evidence="2">Protein unc-79</fullName>
    </submittedName>
</protein>
<accession>A0A6A4WEF5</accession>
<gene>
    <name evidence="2" type="primary">Unc79</name>
    <name evidence="2" type="ORF">FJT64_002972</name>
</gene>
<evidence type="ECO:0000256" key="1">
    <source>
        <dbReference type="SAM" id="MobiDB-lite"/>
    </source>
</evidence>
<keyword evidence="3" id="KW-1185">Reference proteome</keyword>
<dbReference type="PANTHER" id="PTHR21696">
    <property type="entry name" value="PROTEIN UNC-79 HOMOLOG"/>
    <property type="match status" value="1"/>
</dbReference>
<dbReference type="InterPro" id="IPR024855">
    <property type="entry name" value="UNC79"/>
</dbReference>
<dbReference type="AlphaFoldDB" id="A0A6A4WEF5"/>
<feature type="region of interest" description="Disordered" evidence="1">
    <location>
        <begin position="410"/>
        <end position="440"/>
    </location>
</feature>
<organism evidence="2 3">
    <name type="scientific">Amphibalanus amphitrite</name>
    <name type="common">Striped barnacle</name>
    <name type="synonym">Balanus amphitrite</name>
    <dbReference type="NCBI Taxonomy" id="1232801"/>
    <lineage>
        <taxon>Eukaryota</taxon>
        <taxon>Metazoa</taxon>
        <taxon>Ecdysozoa</taxon>
        <taxon>Arthropoda</taxon>
        <taxon>Crustacea</taxon>
        <taxon>Multicrustacea</taxon>
        <taxon>Cirripedia</taxon>
        <taxon>Thoracica</taxon>
        <taxon>Thoracicalcarea</taxon>
        <taxon>Balanomorpha</taxon>
        <taxon>Balanoidea</taxon>
        <taxon>Balanidae</taxon>
        <taxon>Amphibalaninae</taxon>
        <taxon>Amphibalanus</taxon>
    </lineage>
</organism>
<feature type="compositionally biased region" description="Basic and acidic residues" evidence="1">
    <location>
        <begin position="411"/>
        <end position="422"/>
    </location>
</feature>
<dbReference type="Proteomes" id="UP000440578">
    <property type="component" value="Unassembled WGS sequence"/>
</dbReference>